<evidence type="ECO:0000313" key="3">
    <source>
        <dbReference type="Proteomes" id="UP000564496"/>
    </source>
</evidence>
<protein>
    <submittedName>
        <fullName evidence="2">Uncharacterized protein</fullName>
    </submittedName>
</protein>
<feature type="transmembrane region" description="Helical" evidence="1">
    <location>
        <begin position="136"/>
        <end position="156"/>
    </location>
</feature>
<dbReference type="AlphaFoldDB" id="A0A7Z0DJN7"/>
<feature type="transmembrane region" description="Helical" evidence="1">
    <location>
        <begin position="47"/>
        <end position="63"/>
    </location>
</feature>
<keyword evidence="1" id="KW-0812">Transmembrane</keyword>
<keyword evidence="1" id="KW-0472">Membrane</keyword>
<evidence type="ECO:0000256" key="1">
    <source>
        <dbReference type="SAM" id="Phobius"/>
    </source>
</evidence>
<keyword evidence="1" id="KW-1133">Transmembrane helix</keyword>
<name>A0A7Z0DJN7_9ACTN</name>
<feature type="transmembrane region" description="Helical" evidence="1">
    <location>
        <begin position="6"/>
        <end position="27"/>
    </location>
</feature>
<dbReference type="RefSeq" id="WP_179657244.1">
    <property type="nucleotide sequence ID" value="NZ_JACBZR010000001.1"/>
</dbReference>
<gene>
    <name evidence="2" type="ORF">BJ988_001268</name>
</gene>
<accession>A0A7Z0DJN7</accession>
<feature type="transmembrane region" description="Helical" evidence="1">
    <location>
        <begin position="271"/>
        <end position="292"/>
    </location>
</feature>
<reference evidence="2 3" key="1">
    <citation type="submission" date="2020-07" db="EMBL/GenBank/DDBJ databases">
        <title>Sequencing the genomes of 1000 actinobacteria strains.</title>
        <authorList>
            <person name="Klenk H.-P."/>
        </authorList>
    </citation>
    <scope>NUCLEOTIDE SEQUENCE [LARGE SCALE GENOMIC DNA]</scope>
    <source>
        <strain evidence="2 3">DSM 26487</strain>
    </source>
</reference>
<comment type="caution">
    <text evidence="2">The sequence shown here is derived from an EMBL/GenBank/DDBJ whole genome shotgun (WGS) entry which is preliminary data.</text>
</comment>
<evidence type="ECO:0000313" key="2">
    <source>
        <dbReference type="EMBL" id="NYI76620.1"/>
    </source>
</evidence>
<sequence length="318" mass="32402">MFGVGMIELALVVVVLLLVVMGCFALAARSRSSEITPTKEWRRVRQLRLLGIALGLLIAGLLMDHDAFGPLGDVVALLVPGYGVGTMIAPAGFGLGVLLGVAAGETIARAPRPSGPRTASLQPRSLTGYLPRGSSYAVGTGVALLAATLLLGTLTAQEDGSLGGMRAIGCQTEAFTQARGPYPGSYYAVPLAIMLGIVLLTALAAAAAVVRRPRGLAATDAGDDELRRRSMTVILAAVGVAVGASLTGIAGTAATGLLGLSEDCAPAWMPVVGWLLVPLVFLGFGLAAWSLARLFVNDSLTGADGTGGPSDRSVRERA</sequence>
<keyword evidence="3" id="KW-1185">Reference proteome</keyword>
<organism evidence="2 3">
    <name type="scientific">Nocardioides panzhihuensis</name>
    <dbReference type="NCBI Taxonomy" id="860243"/>
    <lineage>
        <taxon>Bacteria</taxon>
        <taxon>Bacillati</taxon>
        <taxon>Actinomycetota</taxon>
        <taxon>Actinomycetes</taxon>
        <taxon>Propionibacteriales</taxon>
        <taxon>Nocardioidaceae</taxon>
        <taxon>Nocardioides</taxon>
    </lineage>
</organism>
<proteinExistence type="predicted"/>
<feature type="transmembrane region" description="Helical" evidence="1">
    <location>
        <begin position="75"/>
        <end position="102"/>
    </location>
</feature>
<feature type="transmembrane region" description="Helical" evidence="1">
    <location>
        <begin position="187"/>
        <end position="210"/>
    </location>
</feature>
<feature type="transmembrane region" description="Helical" evidence="1">
    <location>
        <begin position="231"/>
        <end position="251"/>
    </location>
</feature>
<dbReference type="Proteomes" id="UP000564496">
    <property type="component" value="Unassembled WGS sequence"/>
</dbReference>
<dbReference type="EMBL" id="JACBZR010000001">
    <property type="protein sequence ID" value="NYI76620.1"/>
    <property type="molecule type" value="Genomic_DNA"/>
</dbReference>